<keyword evidence="2" id="KW-0472">Membrane</keyword>
<feature type="compositionally biased region" description="Polar residues" evidence="1">
    <location>
        <begin position="1"/>
        <end position="11"/>
    </location>
</feature>
<keyword evidence="2" id="KW-0812">Transmembrane</keyword>
<keyword evidence="4" id="KW-1185">Reference proteome</keyword>
<keyword evidence="2" id="KW-1133">Transmembrane helix</keyword>
<dbReference type="RefSeq" id="XP_062790090.1">
    <property type="nucleotide sequence ID" value="XM_062934039.1"/>
</dbReference>
<accession>A0ABZ1CUC1</accession>
<protein>
    <submittedName>
        <fullName evidence="3">Uncharacterized protein</fullName>
    </submittedName>
</protein>
<feature type="region of interest" description="Disordered" evidence="1">
    <location>
        <begin position="1"/>
        <end position="41"/>
    </location>
</feature>
<dbReference type="EMBL" id="CP141883">
    <property type="protein sequence ID" value="WRT65350.1"/>
    <property type="molecule type" value="Genomic_DNA"/>
</dbReference>
<proteinExistence type="predicted"/>
<dbReference type="GeneID" id="87954424"/>
<evidence type="ECO:0000313" key="3">
    <source>
        <dbReference type="EMBL" id="WRT65350.1"/>
    </source>
</evidence>
<name>A0ABZ1CUC1_9TREE</name>
<feature type="compositionally biased region" description="Low complexity" evidence="1">
    <location>
        <begin position="12"/>
        <end position="22"/>
    </location>
</feature>
<evidence type="ECO:0000313" key="4">
    <source>
        <dbReference type="Proteomes" id="UP001329825"/>
    </source>
</evidence>
<feature type="transmembrane region" description="Helical" evidence="2">
    <location>
        <begin position="149"/>
        <end position="169"/>
    </location>
</feature>
<dbReference type="Proteomes" id="UP001329825">
    <property type="component" value="Chromosome 3"/>
</dbReference>
<reference evidence="3 4" key="1">
    <citation type="submission" date="2024-01" db="EMBL/GenBank/DDBJ databases">
        <title>Comparative genomics of Cryptococcus and Kwoniella reveals pathogenesis evolution and contrasting modes of karyotype evolution via chromosome fusion or intercentromeric recombination.</title>
        <authorList>
            <person name="Coelho M.A."/>
            <person name="David-Palma M."/>
            <person name="Shea T."/>
            <person name="Bowers K."/>
            <person name="McGinley-Smith S."/>
            <person name="Mohammad A.W."/>
            <person name="Gnirke A."/>
            <person name="Yurkov A.M."/>
            <person name="Nowrousian M."/>
            <person name="Sun S."/>
            <person name="Cuomo C.A."/>
            <person name="Heitman J."/>
        </authorList>
    </citation>
    <scope>NUCLEOTIDE SEQUENCE [LARGE SCALE GENOMIC DNA]</scope>
    <source>
        <strain evidence="3">CBS 11374</strain>
    </source>
</reference>
<gene>
    <name evidence="3" type="ORF">IL334_002293</name>
</gene>
<evidence type="ECO:0000256" key="2">
    <source>
        <dbReference type="SAM" id="Phobius"/>
    </source>
</evidence>
<organism evidence="3 4">
    <name type="scientific">Kwoniella shivajii</name>
    <dbReference type="NCBI Taxonomy" id="564305"/>
    <lineage>
        <taxon>Eukaryota</taxon>
        <taxon>Fungi</taxon>
        <taxon>Dikarya</taxon>
        <taxon>Basidiomycota</taxon>
        <taxon>Agaricomycotina</taxon>
        <taxon>Tremellomycetes</taxon>
        <taxon>Tremellales</taxon>
        <taxon>Cryptococcaceae</taxon>
        <taxon>Kwoniella</taxon>
    </lineage>
</organism>
<evidence type="ECO:0000256" key="1">
    <source>
        <dbReference type="SAM" id="MobiDB-lite"/>
    </source>
</evidence>
<sequence length="255" mass="28163">MSSNATSSRVTAESSSAGAAAGTMVSPDTYEDDPSAPFRYNGTNWAESVQRTKSSSTNTSNPDVTIRALDLESNRALTLSDEEIRAHNKRMMDTIQSGHSPLINWMRFSPPEWVVPYNASRHGDSHILTKQEGEEIELKYWKYNDNKSMLVATFTLLPLMSIFGMIVGFQISKNVYGSYEYDTSHDTTTVTPTPTVSPTITPSIMEMNMIPHDQITVTPTATSSSLDISTILQDPSLTMSTYMATETQGTRHQGQ</sequence>